<feature type="transmembrane region" description="Helical" evidence="6">
    <location>
        <begin position="127"/>
        <end position="151"/>
    </location>
</feature>
<feature type="transmembrane region" description="Helical" evidence="6">
    <location>
        <begin position="315"/>
        <end position="332"/>
    </location>
</feature>
<dbReference type="RefSeq" id="WP_146916697.1">
    <property type="nucleotide sequence ID" value="NZ_CP042430.1"/>
</dbReference>
<name>A0A5B8U1V7_9ACTN</name>
<feature type="transmembrane region" description="Helical" evidence="6">
    <location>
        <begin position="51"/>
        <end position="69"/>
    </location>
</feature>
<proteinExistence type="predicted"/>
<dbReference type="PANTHER" id="PTHR39087:SF2">
    <property type="entry name" value="UPF0104 MEMBRANE PROTEIN MJ1595"/>
    <property type="match status" value="1"/>
</dbReference>
<dbReference type="PANTHER" id="PTHR39087">
    <property type="entry name" value="UPF0104 MEMBRANE PROTEIN MJ1595"/>
    <property type="match status" value="1"/>
</dbReference>
<evidence type="ECO:0000313" key="7">
    <source>
        <dbReference type="EMBL" id="QEC46922.1"/>
    </source>
</evidence>
<comment type="subcellular location">
    <subcellularLocation>
        <location evidence="1">Cell membrane</location>
        <topology evidence="1">Multi-pass membrane protein</topology>
    </subcellularLocation>
</comment>
<keyword evidence="4 6" id="KW-1133">Transmembrane helix</keyword>
<keyword evidence="5 6" id="KW-0472">Membrane</keyword>
<protein>
    <submittedName>
        <fullName evidence="7">Flippase-like domain-containing protein</fullName>
    </submittedName>
</protein>
<evidence type="ECO:0000313" key="8">
    <source>
        <dbReference type="Proteomes" id="UP000321805"/>
    </source>
</evidence>
<organism evidence="7 8">
    <name type="scientific">Baekduia soli</name>
    <dbReference type="NCBI Taxonomy" id="496014"/>
    <lineage>
        <taxon>Bacteria</taxon>
        <taxon>Bacillati</taxon>
        <taxon>Actinomycetota</taxon>
        <taxon>Thermoleophilia</taxon>
        <taxon>Solirubrobacterales</taxon>
        <taxon>Baekduiaceae</taxon>
        <taxon>Baekduia</taxon>
    </lineage>
</organism>
<evidence type="ECO:0000256" key="2">
    <source>
        <dbReference type="ARBA" id="ARBA00022475"/>
    </source>
</evidence>
<feature type="transmembrane region" description="Helical" evidence="6">
    <location>
        <begin position="163"/>
        <end position="185"/>
    </location>
</feature>
<dbReference type="OrthoDB" id="5242192at2"/>
<dbReference type="GO" id="GO:0005886">
    <property type="term" value="C:plasma membrane"/>
    <property type="evidence" value="ECO:0007669"/>
    <property type="project" value="UniProtKB-SubCell"/>
</dbReference>
<gene>
    <name evidence="7" type="ORF">FSW04_04505</name>
</gene>
<sequence length="347" mass="35896">MAGRAPDSPRRPPWWSIIIAAAAAVALYLGLPKLAGLGDSWGRLSSGDPRWLVAAALFEVGSYGSYVWTFHRAFARPGSRIGWRESYDIALAGVAASRLLATAGAGGIVLSAWALRRSGMRRGDMVAGLTTFYVALYGVFMAALVLVGAGLRTGVLAGPAPTGLTVVPALFGGLVIVTALLAATLPRDLGGRVGRRLPGTGRAARWPRAAAGWMATVGDGVRGAILLLRRRDPALLGALGWWALDIAVLWACFHAFGDTPSGGVIVMAYFTGMLGNLLPLPGGLGGVEGGMIGALLAFGVDGGLALAVVLSYRAFAYWLPIIPGALAYLHLLRTVSAWGSSPEGPAN</sequence>
<dbReference type="Proteomes" id="UP000321805">
    <property type="component" value="Chromosome"/>
</dbReference>
<evidence type="ECO:0000256" key="1">
    <source>
        <dbReference type="ARBA" id="ARBA00004651"/>
    </source>
</evidence>
<feature type="transmembrane region" description="Helical" evidence="6">
    <location>
        <begin position="292"/>
        <end position="309"/>
    </location>
</feature>
<feature type="transmembrane region" description="Helical" evidence="6">
    <location>
        <begin position="89"/>
        <end position="115"/>
    </location>
</feature>
<evidence type="ECO:0000256" key="6">
    <source>
        <dbReference type="SAM" id="Phobius"/>
    </source>
</evidence>
<dbReference type="KEGG" id="bsol:FSW04_04505"/>
<evidence type="ECO:0000256" key="5">
    <source>
        <dbReference type="ARBA" id="ARBA00023136"/>
    </source>
</evidence>
<dbReference type="NCBIfam" id="TIGR00374">
    <property type="entry name" value="flippase-like domain"/>
    <property type="match status" value="1"/>
</dbReference>
<feature type="transmembrane region" description="Helical" evidence="6">
    <location>
        <begin position="262"/>
        <end position="280"/>
    </location>
</feature>
<feature type="transmembrane region" description="Helical" evidence="6">
    <location>
        <begin position="12"/>
        <end position="31"/>
    </location>
</feature>
<dbReference type="InterPro" id="IPR022791">
    <property type="entry name" value="L-PG_synthase/AglD"/>
</dbReference>
<feature type="transmembrane region" description="Helical" evidence="6">
    <location>
        <begin position="234"/>
        <end position="256"/>
    </location>
</feature>
<dbReference type="AlphaFoldDB" id="A0A5B8U1V7"/>
<dbReference type="Pfam" id="PF03706">
    <property type="entry name" value="LPG_synthase_TM"/>
    <property type="match status" value="1"/>
</dbReference>
<keyword evidence="3 6" id="KW-0812">Transmembrane</keyword>
<reference evidence="7 8" key="1">
    <citation type="journal article" date="2018" name="J. Microbiol.">
        <title>Baekduia soli gen. nov., sp. nov., a novel bacterium isolated from the soil of Baekdu Mountain and proposal of a novel family name, Baekduiaceae fam. nov.</title>
        <authorList>
            <person name="An D.S."/>
            <person name="Siddiqi M.Z."/>
            <person name="Kim K.H."/>
            <person name="Yu H.S."/>
            <person name="Im W.T."/>
        </authorList>
    </citation>
    <scope>NUCLEOTIDE SEQUENCE [LARGE SCALE GENOMIC DNA]</scope>
    <source>
        <strain evidence="7 8">BR7-21</strain>
    </source>
</reference>
<dbReference type="EMBL" id="CP042430">
    <property type="protein sequence ID" value="QEC46922.1"/>
    <property type="molecule type" value="Genomic_DNA"/>
</dbReference>
<accession>A0A5B8U1V7</accession>
<evidence type="ECO:0000256" key="4">
    <source>
        <dbReference type="ARBA" id="ARBA00022989"/>
    </source>
</evidence>
<evidence type="ECO:0000256" key="3">
    <source>
        <dbReference type="ARBA" id="ARBA00022692"/>
    </source>
</evidence>
<keyword evidence="8" id="KW-1185">Reference proteome</keyword>
<keyword evidence="2" id="KW-1003">Cell membrane</keyword>